<keyword evidence="2" id="KW-0472">Membrane</keyword>
<reference evidence="3" key="1">
    <citation type="submission" date="2022-11" db="EMBL/GenBank/DDBJ databases">
        <authorList>
            <person name="Mo P."/>
        </authorList>
    </citation>
    <scope>NUCLEOTIDE SEQUENCE</scope>
    <source>
        <strain evidence="3">HUAS 11-8</strain>
    </source>
</reference>
<feature type="transmembrane region" description="Helical" evidence="2">
    <location>
        <begin position="41"/>
        <end position="62"/>
    </location>
</feature>
<name>A0ABY7AWG5_9PSEU</name>
<evidence type="ECO:0000313" key="4">
    <source>
        <dbReference type="Proteomes" id="UP001163203"/>
    </source>
</evidence>
<protein>
    <submittedName>
        <fullName evidence="3">Uncharacterized protein</fullName>
    </submittedName>
</protein>
<accession>A0ABY7AWG5</accession>
<dbReference type="EMBL" id="CP113836">
    <property type="protein sequence ID" value="WAL64040.1"/>
    <property type="molecule type" value="Genomic_DNA"/>
</dbReference>
<gene>
    <name evidence="3" type="ORF">ORV05_24020</name>
</gene>
<evidence type="ECO:0000256" key="2">
    <source>
        <dbReference type="SAM" id="Phobius"/>
    </source>
</evidence>
<dbReference type="RefSeq" id="WP_268754281.1">
    <property type="nucleotide sequence ID" value="NZ_CP113836.1"/>
</dbReference>
<keyword evidence="2" id="KW-0812">Transmembrane</keyword>
<organism evidence="3 4">
    <name type="scientific">Amycolatopsis cynarae</name>
    <dbReference type="NCBI Taxonomy" id="2995223"/>
    <lineage>
        <taxon>Bacteria</taxon>
        <taxon>Bacillati</taxon>
        <taxon>Actinomycetota</taxon>
        <taxon>Actinomycetes</taxon>
        <taxon>Pseudonocardiales</taxon>
        <taxon>Pseudonocardiaceae</taxon>
        <taxon>Amycolatopsis</taxon>
    </lineage>
</organism>
<feature type="region of interest" description="Disordered" evidence="1">
    <location>
        <begin position="260"/>
        <end position="293"/>
    </location>
</feature>
<evidence type="ECO:0000313" key="3">
    <source>
        <dbReference type="EMBL" id="WAL64040.1"/>
    </source>
</evidence>
<dbReference type="Proteomes" id="UP001163203">
    <property type="component" value="Chromosome"/>
</dbReference>
<keyword evidence="2" id="KW-1133">Transmembrane helix</keyword>
<proteinExistence type="predicted"/>
<evidence type="ECO:0000256" key="1">
    <source>
        <dbReference type="SAM" id="MobiDB-lite"/>
    </source>
</evidence>
<sequence>MDGTDELREALRIREVLAPDPEEVLAGTGRRIRRRRARRRALGAATLVAVTTVGLAVGLSWLRQDDGQPTLPVASPGAGEVVVPTLPFTLELQGYELSDWSIGPHETSAEYHSTVWRGEVFRIAVEDHDPNPLLPLTRVGGYDFPVKVRPLAGGKEIAVSWPFGDGRWAVLSGGITNDLPVLIRIAKSFRAMPATPTGMIRSLKVPASLRLVSWSWNPKSERLVLCPPGVEPADTQGTDDRCVSVEAALAAVFRGPETSARQSLSTSARPPASSTTITAPPASATTRPGDAAGTATVVDGVPLWIAPDGRRVTRSFGEEHWLVIHTGSGDQALLVPLAVSAVPAR</sequence>
<feature type="compositionally biased region" description="Low complexity" evidence="1">
    <location>
        <begin position="265"/>
        <end position="288"/>
    </location>
</feature>
<keyword evidence="4" id="KW-1185">Reference proteome</keyword>